<sequence length="866" mass="99314">MWSAGEVREEIEKRGGIINGWKTEYVDKAFVWLRKIELNETADEDFGSRNHAHEAGTLLVMLLGNNKMELELLVEIQLQAMEELAKRMDAAEQQIQALREDLNRRFDQLVEMIRKGVPPTANDEESSKDGEDAQRRRKGGYLGAKTPQPHVVQRTSRRPTYDEISEDEENDEDLEEPDLYALPRVPNTTYARDTYKVKAEIPTFNGNVDIEGCLDWLYEVETFFEVMNIPEDRRVYLKEANLCAALVVKGEVQPEVEIPAKVHDLLAEFQSILGEPQGLPPMREIQHRIDFIPGASLPNLPHYRMSPKEHDILKEKVEELLHKGHIRESISPCAIPALITPKKDGSMRMCTDSRAINKITIRALKTWGVYLLPKEFIVYSDHQSLKHFRNQKHVDRMLARWAAYLERFNYLIVHKSGTTNRVADALSRRACLLTSFEAELPGMDQIKELYEEDEDFGHVWVKHLRDQPLGDGYLVQDGYLFKGDRLCIPRSSLRDKLIRELHSSDLSGHVGRDKTIANLEARYYWPQLKRDAGKFVQRCPICQTCKGQVQNSGLYMPLPIPEAPWEDISMDFVLGLPRTRRGNDAVFVVVDRFSKMAHFIPCRKTTDARHVANLFFREVVRLHGVPRSIVSDRDSKFLAAFWLTLWKQFNTELKFSTTAHPQTDGQTEVVNKSLGNLIRCICGDKKGQWDLALSLAEFSYNNSNHRSTQRSPFSIVYTKVPTHVVDLLKLPSKGSSKAALSFAENYTKLFEEIRSVLEAQNQKYKQLADCKRRLKSFQVGDKVMVYLRKERLPLGVKGKLRQRKYGPFSILRKINDNAYVIELPAEMGIANTFNVADLTPYHPEQALYEDNSRSSSKQPGENDGGQ</sequence>
<name>A0AAD8SE47_LOLMU</name>
<feature type="domain" description="Integrase catalytic" evidence="9">
    <location>
        <begin position="560"/>
        <end position="720"/>
    </location>
</feature>
<evidence type="ECO:0000256" key="2">
    <source>
        <dbReference type="ARBA" id="ARBA00022695"/>
    </source>
</evidence>
<gene>
    <name evidence="10" type="ORF">QYE76_067065</name>
</gene>
<dbReference type="GO" id="GO:0016787">
    <property type="term" value="F:hydrolase activity"/>
    <property type="evidence" value="ECO:0007669"/>
    <property type="project" value="UniProtKB-KW"/>
</dbReference>
<dbReference type="GO" id="GO:0015074">
    <property type="term" value="P:DNA integration"/>
    <property type="evidence" value="ECO:0007669"/>
    <property type="project" value="InterPro"/>
</dbReference>
<dbReference type="Gene3D" id="3.10.10.10">
    <property type="entry name" value="HIV Type 1 Reverse Transcriptase, subunit A, domain 1"/>
    <property type="match status" value="1"/>
</dbReference>
<dbReference type="Pfam" id="PF17917">
    <property type="entry name" value="RT_RNaseH"/>
    <property type="match status" value="1"/>
</dbReference>
<dbReference type="Pfam" id="PF24626">
    <property type="entry name" value="SH3_Tf2-1"/>
    <property type="match status" value="1"/>
</dbReference>
<evidence type="ECO:0000256" key="1">
    <source>
        <dbReference type="ARBA" id="ARBA00022679"/>
    </source>
</evidence>
<evidence type="ECO:0000259" key="9">
    <source>
        <dbReference type="PROSITE" id="PS50994"/>
    </source>
</evidence>
<keyword evidence="11" id="KW-1185">Reference proteome</keyword>
<dbReference type="GO" id="GO:0003676">
    <property type="term" value="F:nucleic acid binding"/>
    <property type="evidence" value="ECO:0007669"/>
    <property type="project" value="InterPro"/>
</dbReference>
<evidence type="ECO:0000313" key="11">
    <source>
        <dbReference type="Proteomes" id="UP001231189"/>
    </source>
</evidence>
<comment type="caution">
    <text evidence="10">The sequence shown here is derived from an EMBL/GenBank/DDBJ whole genome shotgun (WGS) entry which is preliminary data.</text>
</comment>
<feature type="compositionally biased region" description="Basic and acidic residues" evidence="8">
    <location>
        <begin position="125"/>
        <end position="134"/>
    </location>
</feature>
<organism evidence="10 11">
    <name type="scientific">Lolium multiflorum</name>
    <name type="common">Italian ryegrass</name>
    <name type="synonym">Lolium perenne subsp. multiflorum</name>
    <dbReference type="NCBI Taxonomy" id="4521"/>
    <lineage>
        <taxon>Eukaryota</taxon>
        <taxon>Viridiplantae</taxon>
        <taxon>Streptophyta</taxon>
        <taxon>Embryophyta</taxon>
        <taxon>Tracheophyta</taxon>
        <taxon>Spermatophyta</taxon>
        <taxon>Magnoliopsida</taxon>
        <taxon>Liliopsida</taxon>
        <taxon>Poales</taxon>
        <taxon>Poaceae</taxon>
        <taxon>BOP clade</taxon>
        <taxon>Pooideae</taxon>
        <taxon>Poodae</taxon>
        <taxon>Poeae</taxon>
        <taxon>Poeae Chloroplast Group 2 (Poeae type)</taxon>
        <taxon>Loliodinae</taxon>
        <taxon>Loliinae</taxon>
        <taxon>Lolium</taxon>
    </lineage>
</organism>
<reference evidence="10" key="1">
    <citation type="submission" date="2023-07" db="EMBL/GenBank/DDBJ databases">
        <title>A chromosome-level genome assembly of Lolium multiflorum.</title>
        <authorList>
            <person name="Chen Y."/>
            <person name="Copetti D."/>
            <person name="Kolliker R."/>
            <person name="Studer B."/>
        </authorList>
    </citation>
    <scope>NUCLEOTIDE SEQUENCE</scope>
    <source>
        <strain evidence="10">02402/16</strain>
        <tissue evidence="10">Leaf</tissue>
    </source>
</reference>
<keyword evidence="7" id="KW-0175">Coiled coil</keyword>
<keyword evidence="1" id="KW-0808">Transferase</keyword>
<dbReference type="PANTHER" id="PTHR35046:SF26">
    <property type="entry name" value="RNA-DIRECTED DNA POLYMERASE"/>
    <property type="match status" value="1"/>
</dbReference>
<dbReference type="GO" id="GO:0003964">
    <property type="term" value="F:RNA-directed DNA polymerase activity"/>
    <property type="evidence" value="ECO:0007669"/>
    <property type="project" value="UniProtKB-KW"/>
</dbReference>
<dbReference type="InterPro" id="IPR041373">
    <property type="entry name" value="RT_RNaseH"/>
</dbReference>
<keyword evidence="4" id="KW-0255">Endonuclease</keyword>
<dbReference type="InterPro" id="IPR043502">
    <property type="entry name" value="DNA/RNA_pol_sf"/>
</dbReference>
<dbReference type="InterPro" id="IPR012337">
    <property type="entry name" value="RNaseH-like_sf"/>
</dbReference>
<dbReference type="Gene3D" id="3.30.420.10">
    <property type="entry name" value="Ribonuclease H-like superfamily/Ribonuclease H"/>
    <property type="match status" value="1"/>
</dbReference>
<proteinExistence type="predicted"/>
<dbReference type="InterPro" id="IPR056924">
    <property type="entry name" value="SH3_Tf2-1"/>
</dbReference>
<dbReference type="Proteomes" id="UP001231189">
    <property type="component" value="Unassembled WGS sequence"/>
</dbReference>
<evidence type="ECO:0000256" key="5">
    <source>
        <dbReference type="ARBA" id="ARBA00022801"/>
    </source>
</evidence>
<dbReference type="PANTHER" id="PTHR35046">
    <property type="entry name" value="ZINC KNUCKLE (CCHC-TYPE) FAMILY PROTEIN"/>
    <property type="match status" value="1"/>
</dbReference>
<dbReference type="GO" id="GO:0004519">
    <property type="term" value="F:endonuclease activity"/>
    <property type="evidence" value="ECO:0007669"/>
    <property type="project" value="UniProtKB-KW"/>
</dbReference>
<evidence type="ECO:0000256" key="3">
    <source>
        <dbReference type="ARBA" id="ARBA00022722"/>
    </source>
</evidence>
<dbReference type="Gene3D" id="1.10.340.70">
    <property type="match status" value="1"/>
</dbReference>
<dbReference type="SUPFAM" id="SSF53098">
    <property type="entry name" value="Ribonuclease H-like"/>
    <property type="match status" value="1"/>
</dbReference>
<evidence type="ECO:0000256" key="4">
    <source>
        <dbReference type="ARBA" id="ARBA00022759"/>
    </source>
</evidence>
<dbReference type="PROSITE" id="PS50994">
    <property type="entry name" value="INTEGRASE"/>
    <property type="match status" value="1"/>
</dbReference>
<dbReference type="SUPFAM" id="SSF56672">
    <property type="entry name" value="DNA/RNA polymerases"/>
    <property type="match status" value="1"/>
</dbReference>
<dbReference type="FunFam" id="3.30.420.10:FF:000032">
    <property type="entry name" value="Retrovirus-related Pol polyprotein from transposon 297-like Protein"/>
    <property type="match status" value="1"/>
</dbReference>
<evidence type="ECO:0000313" key="10">
    <source>
        <dbReference type="EMBL" id="KAK1649260.1"/>
    </source>
</evidence>
<keyword evidence="6" id="KW-0695">RNA-directed DNA polymerase</keyword>
<dbReference type="EMBL" id="JAUUTY010000004">
    <property type="protein sequence ID" value="KAK1649260.1"/>
    <property type="molecule type" value="Genomic_DNA"/>
</dbReference>
<keyword evidence="5" id="KW-0378">Hydrolase</keyword>
<dbReference type="InterPro" id="IPR041588">
    <property type="entry name" value="Integrase_H2C2"/>
</dbReference>
<evidence type="ECO:0000256" key="6">
    <source>
        <dbReference type="ARBA" id="ARBA00022918"/>
    </source>
</evidence>
<dbReference type="InterPro" id="IPR001584">
    <property type="entry name" value="Integrase_cat-core"/>
</dbReference>
<evidence type="ECO:0000256" key="8">
    <source>
        <dbReference type="SAM" id="MobiDB-lite"/>
    </source>
</evidence>
<dbReference type="Pfam" id="PF00665">
    <property type="entry name" value="rve"/>
    <property type="match status" value="1"/>
</dbReference>
<dbReference type="CDD" id="cd09274">
    <property type="entry name" value="RNase_HI_RT_Ty3"/>
    <property type="match status" value="1"/>
</dbReference>
<protein>
    <recommendedName>
        <fullName evidence="9">Integrase catalytic domain-containing protein</fullName>
    </recommendedName>
</protein>
<dbReference type="AlphaFoldDB" id="A0AAD8SE47"/>
<dbReference type="Pfam" id="PF17921">
    <property type="entry name" value="Integrase_H2C2"/>
    <property type="match status" value="1"/>
</dbReference>
<keyword evidence="3" id="KW-0540">Nuclease</keyword>
<evidence type="ECO:0000256" key="7">
    <source>
        <dbReference type="SAM" id="Coils"/>
    </source>
</evidence>
<dbReference type="FunFam" id="1.10.340.70:FF:000001">
    <property type="entry name" value="Retrovirus-related Pol polyprotein from transposon gypsy-like Protein"/>
    <property type="match status" value="1"/>
</dbReference>
<feature type="region of interest" description="Disordered" evidence="8">
    <location>
        <begin position="115"/>
        <end position="182"/>
    </location>
</feature>
<accession>A0AAD8SE47</accession>
<keyword evidence="2" id="KW-0548">Nucleotidyltransferase</keyword>
<feature type="compositionally biased region" description="Acidic residues" evidence="8">
    <location>
        <begin position="163"/>
        <end position="178"/>
    </location>
</feature>
<feature type="region of interest" description="Disordered" evidence="8">
    <location>
        <begin position="846"/>
        <end position="866"/>
    </location>
</feature>
<feature type="coiled-coil region" evidence="7">
    <location>
        <begin position="74"/>
        <end position="108"/>
    </location>
</feature>
<dbReference type="InterPro" id="IPR036397">
    <property type="entry name" value="RNaseH_sf"/>
</dbReference>